<protein>
    <submittedName>
        <fullName evidence="1">Uncharacterized protein</fullName>
    </submittedName>
</protein>
<dbReference type="Proteomes" id="UP000277300">
    <property type="component" value="Unassembled WGS sequence"/>
</dbReference>
<sequence length="98" mass="10771">PITLEGLAEISLSGKLCIVVQKAKDMQRGEGELALIQSWISVSRDNPKNQDYQPRGNADMAITFWDEAVSSMSGVVESFLLDESFQVASFCKKMTAVN</sequence>
<evidence type="ECO:0000313" key="1">
    <source>
        <dbReference type="EMBL" id="RLN51025.1"/>
    </source>
</evidence>
<accession>A0A3F2RD20</accession>
<evidence type="ECO:0000313" key="2">
    <source>
        <dbReference type="Proteomes" id="UP000277300"/>
    </source>
</evidence>
<feature type="non-terminal residue" evidence="1">
    <location>
        <position position="1"/>
    </location>
</feature>
<comment type="caution">
    <text evidence="1">The sequence shown here is derived from an EMBL/GenBank/DDBJ whole genome shotgun (WGS) entry which is preliminary data.</text>
</comment>
<reference evidence="1 2" key="1">
    <citation type="submission" date="2018-07" db="EMBL/GenBank/DDBJ databases">
        <title>Genome sequencing of oomycete isolates from Chile give support for New Zealand origin for Phytophthora kernoviae and make available the first Nothophytophthora sp. genome.</title>
        <authorList>
            <person name="Studholme D.J."/>
            <person name="Sanfuentes E."/>
            <person name="Panda P."/>
            <person name="Hill R."/>
            <person name="Sambles C."/>
            <person name="Grant M."/>
            <person name="Williams N.M."/>
            <person name="Mcdougal R.L."/>
        </authorList>
    </citation>
    <scope>NUCLEOTIDE SEQUENCE [LARGE SCALE GENOMIC DNA]</scope>
    <source>
        <strain evidence="1">Chile6</strain>
    </source>
</reference>
<name>A0A3F2RD20_9STRA</name>
<organism evidence="1 2">
    <name type="scientific">Phytophthora kernoviae</name>
    <dbReference type="NCBI Taxonomy" id="325452"/>
    <lineage>
        <taxon>Eukaryota</taxon>
        <taxon>Sar</taxon>
        <taxon>Stramenopiles</taxon>
        <taxon>Oomycota</taxon>
        <taxon>Peronosporomycetes</taxon>
        <taxon>Peronosporales</taxon>
        <taxon>Peronosporaceae</taxon>
        <taxon>Phytophthora</taxon>
    </lineage>
</organism>
<dbReference type="AlphaFoldDB" id="A0A3F2RD20"/>
<dbReference type="EMBL" id="MBDO02001038">
    <property type="protein sequence ID" value="RLN51025.1"/>
    <property type="molecule type" value="Genomic_DNA"/>
</dbReference>
<gene>
    <name evidence="1" type="ORF">BBP00_00009965</name>
</gene>
<proteinExistence type="predicted"/>
<dbReference type="OrthoDB" id="127530at2759"/>